<feature type="domain" description="Polyvalent protein metallopeptidase" evidence="2">
    <location>
        <begin position="153"/>
        <end position="283"/>
    </location>
</feature>
<dbReference type="PIRSF" id="PIRSF037112">
    <property type="entry name" value="Antirestriction_ArdC"/>
    <property type="match status" value="1"/>
</dbReference>
<evidence type="ECO:0000259" key="1">
    <source>
        <dbReference type="Pfam" id="PF08401"/>
    </source>
</evidence>
<dbReference type="AlphaFoldDB" id="A0A2S8B1Z6"/>
<gene>
    <name evidence="3" type="ORF">CVO77_15090</name>
</gene>
<dbReference type="EMBL" id="PHFW01000003">
    <property type="protein sequence ID" value="PQM26370.1"/>
    <property type="molecule type" value="Genomic_DNA"/>
</dbReference>
<feature type="domain" description="N-terminal" evidence="1">
    <location>
        <begin position="11"/>
        <end position="129"/>
    </location>
</feature>
<reference evidence="4" key="1">
    <citation type="submission" date="2017-11" db="EMBL/GenBank/DDBJ databases">
        <title>The complete genome sequence of Sphingopyxis pomeranensis sp. nov. strain WS5A3p.</title>
        <authorList>
            <person name="Kaminski M.A."/>
        </authorList>
    </citation>
    <scope>NUCLEOTIDE SEQUENCE [LARGE SCALE GENOMIC DNA]</scope>
    <source>
        <strain evidence="4">WS5A3p</strain>
    </source>
</reference>
<evidence type="ECO:0000313" key="3">
    <source>
        <dbReference type="EMBL" id="PQM26370.1"/>
    </source>
</evidence>
<dbReference type="InterPro" id="IPR017113">
    <property type="entry name" value="Antirestriction_ArdC"/>
</dbReference>
<dbReference type="Proteomes" id="UP000238954">
    <property type="component" value="Chromosome"/>
</dbReference>
<dbReference type="InterPro" id="IPR041459">
    <property type="entry name" value="MPTase-PolyVal"/>
</dbReference>
<sequence>MSAVASTQTASIYDTITNQIIASLEVGVGKFSLPWHRSNTPLSRPMNAVTRKTYRGVNVLALWASAEAQDFGHGLWATYRQWQSLGAQVRKGEKASPIVFYKVFDKVDGAEAEEREGSARIFAQASHVFNVGQVDGYAMPELPEAADFDPIPNADAFVAATGAAVRIQGDSAHYMPSTDTITMPDKQLFFATESGNAGQNWYATLLHELTHWSGAEHRLARTFGKRFGDDAYAMEELVAELGSAFLCGDLGLSSKPRPDHARYLASWLKVLKADNRAIFTAASAAAKAAEWLTDINEAA</sequence>
<evidence type="ECO:0000259" key="2">
    <source>
        <dbReference type="Pfam" id="PF18818"/>
    </source>
</evidence>
<keyword evidence="4" id="KW-1185">Reference proteome</keyword>
<comment type="caution">
    <text evidence="3">The sequence shown here is derived from an EMBL/GenBank/DDBJ whole genome shotgun (WGS) entry which is preliminary data.</text>
</comment>
<dbReference type="Pfam" id="PF08401">
    <property type="entry name" value="ArdcN"/>
    <property type="match status" value="1"/>
</dbReference>
<name>A0A2S8B1Z6_9SPHN</name>
<dbReference type="Pfam" id="PF18818">
    <property type="entry name" value="MPTase-PolyVal"/>
    <property type="match status" value="1"/>
</dbReference>
<dbReference type="OrthoDB" id="9792687at2"/>
<organism evidence="3 4">
    <name type="scientific">Sphingopyxis lindanitolerans</name>
    <dbReference type="NCBI Taxonomy" id="2054227"/>
    <lineage>
        <taxon>Bacteria</taxon>
        <taxon>Pseudomonadati</taxon>
        <taxon>Pseudomonadota</taxon>
        <taxon>Alphaproteobacteria</taxon>
        <taxon>Sphingomonadales</taxon>
        <taxon>Sphingomonadaceae</taxon>
        <taxon>Sphingopyxis</taxon>
    </lineage>
</organism>
<accession>A0A2S8B1Z6</accession>
<dbReference type="GO" id="GO:0003697">
    <property type="term" value="F:single-stranded DNA binding"/>
    <property type="evidence" value="ECO:0007669"/>
    <property type="project" value="InterPro"/>
</dbReference>
<protein>
    <submittedName>
        <fullName evidence="3">Peptidase</fullName>
    </submittedName>
</protein>
<proteinExistence type="predicted"/>
<evidence type="ECO:0000313" key="4">
    <source>
        <dbReference type="Proteomes" id="UP000238954"/>
    </source>
</evidence>
<dbReference type="InterPro" id="IPR013610">
    <property type="entry name" value="ArdC_N"/>
</dbReference>